<accession>A0AAV7K2I5</accession>
<dbReference type="InterPro" id="IPR050618">
    <property type="entry name" value="Ubq-SigPath_Reg"/>
</dbReference>
<dbReference type="Pfam" id="PF00622">
    <property type="entry name" value="SPRY"/>
    <property type="match status" value="1"/>
</dbReference>
<organism evidence="3 4">
    <name type="scientific">Oopsacas minuta</name>
    <dbReference type="NCBI Taxonomy" id="111878"/>
    <lineage>
        <taxon>Eukaryota</taxon>
        <taxon>Metazoa</taxon>
        <taxon>Porifera</taxon>
        <taxon>Hexactinellida</taxon>
        <taxon>Hexasterophora</taxon>
        <taxon>Lyssacinosida</taxon>
        <taxon>Leucopsacidae</taxon>
        <taxon>Oopsacas</taxon>
    </lineage>
</organism>
<protein>
    <submittedName>
        <fullName evidence="3">SPRY domain-containing protein 3-like</fullName>
    </submittedName>
</protein>
<dbReference type="PROSITE" id="PS50188">
    <property type="entry name" value="B302_SPRY"/>
    <property type="match status" value="1"/>
</dbReference>
<dbReference type="InterPro" id="IPR003877">
    <property type="entry name" value="SPRY_dom"/>
</dbReference>
<feature type="region of interest" description="Disordered" evidence="1">
    <location>
        <begin position="336"/>
        <end position="358"/>
    </location>
</feature>
<dbReference type="InterPro" id="IPR013320">
    <property type="entry name" value="ConA-like_dom_sf"/>
</dbReference>
<evidence type="ECO:0000313" key="3">
    <source>
        <dbReference type="EMBL" id="KAI6655275.1"/>
    </source>
</evidence>
<name>A0AAV7K2I5_9METZ</name>
<dbReference type="Gene3D" id="2.60.120.920">
    <property type="match status" value="2"/>
</dbReference>
<feature type="compositionally biased region" description="Acidic residues" evidence="1">
    <location>
        <begin position="342"/>
        <end position="355"/>
    </location>
</feature>
<feature type="domain" description="B30.2/SPRY" evidence="2">
    <location>
        <begin position="1"/>
        <end position="178"/>
    </location>
</feature>
<evidence type="ECO:0000259" key="2">
    <source>
        <dbReference type="PROSITE" id="PS50188"/>
    </source>
</evidence>
<reference evidence="3 4" key="1">
    <citation type="journal article" date="2023" name="BMC Biol.">
        <title>The compact genome of the sponge Oopsacas minuta (Hexactinellida) is lacking key metazoan core genes.</title>
        <authorList>
            <person name="Santini S."/>
            <person name="Schenkelaars Q."/>
            <person name="Jourda C."/>
            <person name="Duchesne M."/>
            <person name="Belahbib H."/>
            <person name="Rocher C."/>
            <person name="Selva M."/>
            <person name="Riesgo A."/>
            <person name="Vervoort M."/>
            <person name="Leys S.P."/>
            <person name="Kodjabachian L."/>
            <person name="Le Bivic A."/>
            <person name="Borchiellini C."/>
            <person name="Claverie J.M."/>
            <person name="Renard E."/>
        </authorList>
    </citation>
    <scope>NUCLEOTIDE SEQUENCE [LARGE SCALE GENOMIC DNA]</scope>
    <source>
        <strain evidence="3">SPO-2</strain>
    </source>
</reference>
<dbReference type="InterPro" id="IPR001870">
    <property type="entry name" value="B30.2/SPRY"/>
</dbReference>
<dbReference type="EMBL" id="JAKMXF010000210">
    <property type="protein sequence ID" value="KAI6655275.1"/>
    <property type="molecule type" value="Genomic_DNA"/>
</dbReference>
<dbReference type="SMART" id="SM00449">
    <property type="entry name" value="SPRY"/>
    <property type="match status" value="2"/>
</dbReference>
<dbReference type="InterPro" id="IPR043136">
    <property type="entry name" value="B30.2/SPRY_sf"/>
</dbReference>
<evidence type="ECO:0000256" key="1">
    <source>
        <dbReference type="SAM" id="MobiDB-lite"/>
    </source>
</evidence>
<gene>
    <name evidence="3" type="ORF">LOD99_2563</name>
</gene>
<sequence length="407" mass="44733">MATKQSHNLQPKYKDAHMKFDNKKMILSYKIGAGGSVAGFMWSYPLFHKWSYFEIEVLNTGRAGTITIGLCDLNYNLTRQPGWDGKSIGYHGDDGKLFCEQGFGKAWKGTPFQEGDIIGCGIDFDAGISSCCSVYFTKNGELIDTISDIRIPNGGLYPMIGMHSQGEKARLNLLPNDRGLTNETEGDVDMGELVLVPSLYYCWRKVNTNVFIEENGTVLTHMGGNSDQEDISLAQWHIPISRVFNCFQIEILQMNGSVAIGLAIGKYDFLSFPGWVSSSIAYHADDGKMFHESGYGAAYGECCKPGDVMSIWACFKTDESDAQHTFDGGLSKITAEDKSASEDSDSGEESGDEDIWGGGSSVEIFFSKNGHKYKQISTKIPKGGFYPTFGLLQNGDKIKVSMQPFSG</sequence>
<dbReference type="Proteomes" id="UP001165289">
    <property type="component" value="Unassembled WGS sequence"/>
</dbReference>
<dbReference type="SUPFAM" id="SSF49899">
    <property type="entry name" value="Concanavalin A-like lectins/glucanases"/>
    <property type="match status" value="2"/>
</dbReference>
<proteinExistence type="predicted"/>
<dbReference type="AlphaFoldDB" id="A0AAV7K2I5"/>
<evidence type="ECO:0000313" key="4">
    <source>
        <dbReference type="Proteomes" id="UP001165289"/>
    </source>
</evidence>
<dbReference type="PANTHER" id="PTHR12864">
    <property type="entry name" value="RAN BINDING PROTEIN 9-RELATED"/>
    <property type="match status" value="1"/>
</dbReference>
<keyword evidence="4" id="KW-1185">Reference proteome</keyword>
<comment type="caution">
    <text evidence="3">The sequence shown here is derived from an EMBL/GenBank/DDBJ whole genome shotgun (WGS) entry which is preliminary data.</text>
</comment>